<dbReference type="InterPro" id="IPR001245">
    <property type="entry name" value="Ser-Thr/Tyr_kinase_cat_dom"/>
</dbReference>
<dbReference type="EnsemblMetazoa" id="XM_028659719.1">
    <property type="protein sequence ID" value="XP_028515520.1"/>
    <property type="gene ID" value="LOC110241050"/>
</dbReference>
<dbReference type="PROSITE" id="PS00109">
    <property type="entry name" value="PROTEIN_KINASE_TYR"/>
    <property type="match status" value="1"/>
</dbReference>
<protein>
    <recommendedName>
        <fullName evidence="2">receptor protein-tyrosine kinase</fullName>
        <ecNumber evidence="2">2.7.10.1</ecNumber>
    </recommendedName>
</protein>
<dbReference type="InterPro" id="IPR011009">
    <property type="entry name" value="Kinase-like_dom_sf"/>
</dbReference>
<dbReference type="GeneID" id="110241050"/>
<dbReference type="KEGG" id="epa:110241050"/>
<dbReference type="RefSeq" id="XP_028515520.1">
    <property type="nucleotide sequence ID" value="XM_028659719.1"/>
</dbReference>
<keyword evidence="12" id="KW-0325">Glycoprotein</keyword>
<dbReference type="GO" id="GO:0043235">
    <property type="term" value="C:receptor complex"/>
    <property type="evidence" value="ECO:0007669"/>
    <property type="project" value="TreeGrafter"/>
</dbReference>
<keyword evidence="4 14" id="KW-0812">Transmembrane</keyword>
<evidence type="ECO:0000256" key="5">
    <source>
        <dbReference type="ARBA" id="ARBA00022729"/>
    </source>
</evidence>
<dbReference type="OrthoDB" id="5974080at2759"/>
<evidence type="ECO:0000256" key="8">
    <source>
        <dbReference type="ARBA" id="ARBA00022840"/>
    </source>
</evidence>
<evidence type="ECO:0000256" key="4">
    <source>
        <dbReference type="ARBA" id="ARBA00022692"/>
    </source>
</evidence>
<dbReference type="GO" id="GO:0004714">
    <property type="term" value="F:transmembrane receptor protein tyrosine kinase activity"/>
    <property type="evidence" value="ECO:0007669"/>
    <property type="project" value="UniProtKB-EC"/>
</dbReference>
<evidence type="ECO:0000256" key="3">
    <source>
        <dbReference type="ARBA" id="ARBA00022679"/>
    </source>
</evidence>
<dbReference type="Proteomes" id="UP000887567">
    <property type="component" value="Unplaced"/>
</dbReference>
<dbReference type="Pfam" id="PF07714">
    <property type="entry name" value="PK_Tyr_Ser-Thr"/>
    <property type="match status" value="1"/>
</dbReference>
<evidence type="ECO:0000256" key="13">
    <source>
        <dbReference type="ARBA" id="ARBA00051243"/>
    </source>
</evidence>
<evidence type="ECO:0000256" key="7">
    <source>
        <dbReference type="ARBA" id="ARBA00022777"/>
    </source>
</evidence>
<proteinExistence type="predicted"/>
<dbReference type="PANTHER" id="PTHR24416">
    <property type="entry name" value="TYROSINE-PROTEIN KINASE RECEPTOR"/>
    <property type="match status" value="1"/>
</dbReference>
<dbReference type="InterPro" id="IPR000719">
    <property type="entry name" value="Prot_kinase_dom"/>
</dbReference>
<keyword evidence="17" id="KW-1185">Reference proteome</keyword>
<accession>A0A913YJG1</accession>
<evidence type="ECO:0000256" key="11">
    <source>
        <dbReference type="ARBA" id="ARBA00023137"/>
    </source>
</evidence>
<evidence type="ECO:0000256" key="14">
    <source>
        <dbReference type="SAM" id="Phobius"/>
    </source>
</evidence>
<keyword evidence="3" id="KW-0808">Transferase</keyword>
<evidence type="ECO:0000256" key="9">
    <source>
        <dbReference type="ARBA" id="ARBA00022989"/>
    </source>
</evidence>
<evidence type="ECO:0000313" key="17">
    <source>
        <dbReference type="Proteomes" id="UP000887567"/>
    </source>
</evidence>
<evidence type="ECO:0000256" key="12">
    <source>
        <dbReference type="ARBA" id="ARBA00023180"/>
    </source>
</evidence>
<dbReference type="Gene3D" id="1.10.510.10">
    <property type="entry name" value="Transferase(Phosphotransferase) domain 1"/>
    <property type="match status" value="1"/>
</dbReference>
<dbReference type="GO" id="GO:0007169">
    <property type="term" value="P:cell surface receptor protein tyrosine kinase signaling pathway"/>
    <property type="evidence" value="ECO:0007669"/>
    <property type="project" value="TreeGrafter"/>
</dbReference>
<dbReference type="OMA" id="LWEMATI"/>
<dbReference type="PANTHER" id="PTHR24416:SF583">
    <property type="entry name" value="RECEPTOR PROTEIN-TYROSINE KINASE"/>
    <property type="match status" value="1"/>
</dbReference>
<dbReference type="GO" id="GO:0005524">
    <property type="term" value="F:ATP binding"/>
    <property type="evidence" value="ECO:0007669"/>
    <property type="project" value="UniProtKB-KW"/>
</dbReference>
<keyword evidence="6" id="KW-0547">Nucleotide-binding</keyword>
<evidence type="ECO:0000256" key="10">
    <source>
        <dbReference type="ARBA" id="ARBA00023136"/>
    </source>
</evidence>
<dbReference type="SUPFAM" id="SSF56112">
    <property type="entry name" value="Protein kinase-like (PK-like)"/>
    <property type="match status" value="1"/>
</dbReference>
<dbReference type="InterPro" id="IPR020635">
    <property type="entry name" value="Tyr_kinase_cat_dom"/>
</dbReference>
<keyword evidence="7" id="KW-0418">Kinase</keyword>
<reference evidence="16" key="1">
    <citation type="submission" date="2022-11" db="UniProtKB">
        <authorList>
            <consortium name="EnsemblMetazoa"/>
        </authorList>
    </citation>
    <scope>IDENTIFICATION</scope>
</reference>
<dbReference type="CDD" id="cd00192">
    <property type="entry name" value="PTKc"/>
    <property type="match status" value="1"/>
</dbReference>
<evidence type="ECO:0000259" key="15">
    <source>
        <dbReference type="PROSITE" id="PS50011"/>
    </source>
</evidence>
<evidence type="ECO:0000256" key="1">
    <source>
        <dbReference type="ARBA" id="ARBA00004479"/>
    </source>
</evidence>
<dbReference type="EC" id="2.7.10.1" evidence="2"/>
<dbReference type="PROSITE" id="PS50011">
    <property type="entry name" value="PROTEIN_KINASE_DOM"/>
    <property type="match status" value="1"/>
</dbReference>
<dbReference type="GO" id="GO:0005886">
    <property type="term" value="C:plasma membrane"/>
    <property type="evidence" value="ECO:0007669"/>
    <property type="project" value="TreeGrafter"/>
</dbReference>
<dbReference type="Gene3D" id="3.30.200.20">
    <property type="entry name" value="Phosphorylase Kinase, domain 1"/>
    <property type="match status" value="1"/>
</dbReference>
<comment type="catalytic activity">
    <reaction evidence="13">
        <text>L-tyrosyl-[protein] + ATP = O-phospho-L-tyrosyl-[protein] + ADP + H(+)</text>
        <dbReference type="Rhea" id="RHEA:10596"/>
        <dbReference type="Rhea" id="RHEA-COMP:10136"/>
        <dbReference type="Rhea" id="RHEA-COMP:20101"/>
        <dbReference type="ChEBI" id="CHEBI:15378"/>
        <dbReference type="ChEBI" id="CHEBI:30616"/>
        <dbReference type="ChEBI" id="CHEBI:46858"/>
        <dbReference type="ChEBI" id="CHEBI:61978"/>
        <dbReference type="ChEBI" id="CHEBI:456216"/>
        <dbReference type="EC" id="2.7.10.1"/>
    </reaction>
</comment>
<feature type="domain" description="Protein kinase" evidence="15">
    <location>
        <begin position="88"/>
        <end position="450"/>
    </location>
</feature>
<evidence type="ECO:0000256" key="2">
    <source>
        <dbReference type="ARBA" id="ARBA00011902"/>
    </source>
</evidence>
<keyword evidence="10 14" id="KW-0472">Membrane</keyword>
<keyword evidence="9 14" id="KW-1133">Transmembrane helix</keyword>
<organism evidence="16 17">
    <name type="scientific">Exaiptasia diaphana</name>
    <name type="common">Tropical sea anemone</name>
    <name type="synonym">Aiptasia pulchella</name>
    <dbReference type="NCBI Taxonomy" id="2652724"/>
    <lineage>
        <taxon>Eukaryota</taxon>
        <taxon>Metazoa</taxon>
        <taxon>Cnidaria</taxon>
        <taxon>Anthozoa</taxon>
        <taxon>Hexacorallia</taxon>
        <taxon>Actiniaria</taxon>
        <taxon>Aiptasiidae</taxon>
        <taxon>Exaiptasia</taxon>
    </lineage>
</organism>
<comment type="subcellular location">
    <subcellularLocation>
        <location evidence="1">Membrane</location>
        <topology evidence="1">Single-pass type I membrane protein</topology>
    </subcellularLocation>
</comment>
<dbReference type="FunFam" id="1.10.510.10:FF:000190">
    <property type="entry name" value="Proto-oncogene tyrosine-protein kinase receptor Ret"/>
    <property type="match status" value="1"/>
</dbReference>
<evidence type="ECO:0000313" key="16">
    <source>
        <dbReference type="EnsemblMetazoa" id="XP_028515520.1"/>
    </source>
</evidence>
<name>A0A913YJG1_EXADI</name>
<feature type="transmembrane region" description="Helical" evidence="14">
    <location>
        <begin position="42"/>
        <end position="64"/>
    </location>
</feature>
<dbReference type="AlphaFoldDB" id="A0A913YJG1"/>
<sequence length="497" mass="56943">MRSCTSPPPLWGGNYCNNTNISVAVCAEMTCQGIKSFMTKEAIGVSSGCTLLLLIAIIAAVLILRRRKMLQKSMMDISDQWEIKGEQIELLEVLGQGEFGMVYKGIFTPISNKKHLKKRGKSVLRKTFRRKVGDKPKKIVAVKLLHESANEDQRKEFMDEIKLMKEIGVHINIVNMLGCRTISEPLYLVVELVPYGDLLNFLRNRREQLLKLLKECKTSIYSAYYDNMDGRKYRRMSDEIDSRNDRQSCTIVSYRRGGSDDEDHVHIETSNDAVVDGNSLHPTDLLAFSWQIAKGMEYLSMKKIVHRDLAARNILVGEKKIVKVADFGLSRNVYDNSIYCTQRRRKLPIKWMAPESLYDQVFTTSSDVWSYGVVLWEIATLGANPYPTISNHRILKMLKNGHRLSRPDFCTDEMYDMMNSCWQDKPEMRPSFYKIRSSLEQIMLEESPYLELCDEMQAQSYQFPSVDMDESDEEFDIGDIHVTVGAATSSNCLTTSL</sequence>
<keyword evidence="8" id="KW-0067">ATP-binding</keyword>
<evidence type="ECO:0000256" key="6">
    <source>
        <dbReference type="ARBA" id="ARBA00022741"/>
    </source>
</evidence>
<keyword evidence="5" id="KW-0732">Signal</keyword>
<dbReference type="SMART" id="SM00219">
    <property type="entry name" value="TyrKc"/>
    <property type="match status" value="1"/>
</dbReference>
<keyword evidence="11" id="KW-0829">Tyrosine-protein kinase</keyword>
<dbReference type="InterPro" id="IPR008266">
    <property type="entry name" value="Tyr_kinase_AS"/>
</dbReference>
<dbReference type="InterPro" id="IPR050122">
    <property type="entry name" value="RTK"/>
</dbReference>